<keyword evidence="2" id="KW-0805">Transcription regulation</keyword>
<dbReference type="InterPro" id="IPR000847">
    <property type="entry name" value="LysR_HTH_N"/>
</dbReference>
<feature type="domain" description="HTH lysR-type" evidence="5">
    <location>
        <begin position="1"/>
        <end position="58"/>
    </location>
</feature>
<evidence type="ECO:0000256" key="1">
    <source>
        <dbReference type="ARBA" id="ARBA00009437"/>
    </source>
</evidence>
<dbReference type="SUPFAM" id="SSF53850">
    <property type="entry name" value="Periplasmic binding protein-like II"/>
    <property type="match status" value="1"/>
</dbReference>
<comment type="caution">
    <text evidence="6">The sequence shown here is derived from an EMBL/GenBank/DDBJ whole genome shotgun (WGS) entry which is preliminary data.</text>
</comment>
<keyword evidence="4" id="KW-0804">Transcription</keyword>
<accession>A0ABR7N5G9</accession>
<evidence type="ECO:0000256" key="2">
    <source>
        <dbReference type="ARBA" id="ARBA00023015"/>
    </source>
</evidence>
<dbReference type="PRINTS" id="PR00039">
    <property type="entry name" value="HTHLYSR"/>
</dbReference>
<comment type="similarity">
    <text evidence="1">Belongs to the LysR transcriptional regulatory family.</text>
</comment>
<organism evidence="6 7">
    <name type="scientific">Jingyaoa shaoxingensis</name>
    <dbReference type="NCBI Taxonomy" id="2763671"/>
    <lineage>
        <taxon>Bacteria</taxon>
        <taxon>Bacillati</taxon>
        <taxon>Bacillota</taxon>
        <taxon>Clostridia</taxon>
        <taxon>Lachnospirales</taxon>
        <taxon>Lachnospiraceae</taxon>
        <taxon>Jingyaoa</taxon>
    </lineage>
</organism>
<dbReference type="InterPro" id="IPR005119">
    <property type="entry name" value="LysR_subst-bd"/>
</dbReference>
<dbReference type="InterPro" id="IPR036388">
    <property type="entry name" value="WH-like_DNA-bd_sf"/>
</dbReference>
<gene>
    <name evidence="6" type="ORF">H8716_00870</name>
</gene>
<keyword evidence="7" id="KW-1185">Reference proteome</keyword>
<dbReference type="Pfam" id="PF03466">
    <property type="entry name" value="LysR_substrate"/>
    <property type="match status" value="1"/>
</dbReference>
<evidence type="ECO:0000256" key="3">
    <source>
        <dbReference type="ARBA" id="ARBA00023125"/>
    </source>
</evidence>
<protein>
    <submittedName>
        <fullName evidence="6">LysR family transcriptional regulator</fullName>
    </submittedName>
</protein>
<dbReference type="Gene3D" id="1.10.10.10">
    <property type="entry name" value="Winged helix-like DNA-binding domain superfamily/Winged helix DNA-binding domain"/>
    <property type="match status" value="1"/>
</dbReference>
<evidence type="ECO:0000256" key="4">
    <source>
        <dbReference type="ARBA" id="ARBA00023163"/>
    </source>
</evidence>
<dbReference type="SUPFAM" id="SSF46785">
    <property type="entry name" value="Winged helix' DNA-binding domain"/>
    <property type="match status" value="1"/>
</dbReference>
<dbReference type="Gene3D" id="3.40.190.290">
    <property type="match status" value="1"/>
</dbReference>
<dbReference type="PROSITE" id="PS50931">
    <property type="entry name" value="HTH_LYSR"/>
    <property type="match status" value="1"/>
</dbReference>
<name>A0ABR7N5G9_9FIRM</name>
<dbReference type="Pfam" id="PF00126">
    <property type="entry name" value="HTH_1"/>
    <property type="match status" value="1"/>
</dbReference>
<dbReference type="PANTHER" id="PTHR30126">
    <property type="entry name" value="HTH-TYPE TRANSCRIPTIONAL REGULATOR"/>
    <property type="match status" value="1"/>
</dbReference>
<dbReference type="InterPro" id="IPR036390">
    <property type="entry name" value="WH_DNA-bd_sf"/>
</dbReference>
<keyword evidence="3" id="KW-0238">DNA-binding</keyword>
<dbReference type="PANTHER" id="PTHR30126:SF39">
    <property type="entry name" value="HTH-TYPE TRANSCRIPTIONAL REGULATOR CYSL"/>
    <property type="match status" value="1"/>
</dbReference>
<evidence type="ECO:0000313" key="6">
    <source>
        <dbReference type="EMBL" id="MBC8571643.1"/>
    </source>
</evidence>
<dbReference type="EMBL" id="JACRSZ010000001">
    <property type="protein sequence ID" value="MBC8571643.1"/>
    <property type="molecule type" value="Genomic_DNA"/>
</dbReference>
<evidence type="ECO:0000313" key="7">
    <source>
        <dbReference type="Proteomes" id="UP000657421"/>
    </source>
</evidence>
<reference evidence="6 7" key="1">
    <citation type="submission" date="2020-08" db="EMBL/GenBank/DDBJ databases">
        <title>Genome public.</title>
        <authorList>
            <person name="Liu C."/>
            <person name="Sun Q."/>
        </authorList>
    </citation>
    <scope>NUCLEOTIDE SEQUENCE [LARGE SCALE GENOMIC DNA]</scope>
    <source>
        <strain evidence="6 7">NSJ-46</strain>
    </source>
</reference>
<dbReference type="RefSeq" id="WP_249306593.1">
    <property type="nucleotide sequence ID" value="NZ_JACRSZ010000001.1"/>
</dbReference>
<proteinExistence type="inferred from homology"/>
<dbReference type="Proteomes" id="UP000657421">
    <property type="component" value="Unassembled WGS sequence"/>
</dbReference>
<evidence type="ECO:0000259" key="5">
    <source>
        <dbReference type="PROSITE" id="PS50931"/>
    </source>
</evidence>
<sequence>MTFNQIQYFQKVARLENYHQAAEELYISQPSLSRAIASLETELGVFLFEKKGRGVVLTKAGRLFLEYAERILAECDAATAKMQELATGSGKIDIGYVFPLAGHYIPHKVKKFLELPENKKVVFNFFQNHTSAISKKVKMGELDVGFGGCMEGDEFETFPVVDQEMVIITPKEHPLSERKSIPVTELGNYPIIGYDRDSWMGTHSQFFYKKYNIEPDIIVECPDEYNIVALVKENFGIAFLPKTDILDDEGIIIHSIEDVEIVHQIFMFWMKNRYHLPAVERFIQYMKQQAQEENDSKNALKIYLKDIFN</sequence>